<dbReference type="RefSeq" id="XP_022300838.1">
    <property type="nucleotide sequence ID" value="XM_022445130.1"/>
</dbReference>
<dbReference type="AlphaFoldDB" id="A0A8B8BCC3"/>
<accession>A0A8B8BCC3</accession>
<reference evidence="2" key="1">
    <citation type="submission" date="2025-08" db="UniProtKB">
        <authorList>
            <consortium name="RefSeq"/>
        </authorList>
    </citation>
    <scope>IDENTIFICATION</scope>
    <source>
        <tissue evidence="2">Whole sample</tissue>
    </source>
</reference>
<name>A0A8B8BCC3_CRAVI</name>
<sequence length="245" mass="27923">MKLDVYSSLLFQQQCLTSLTMDKCLQDVIRCDLFQKADVNKSSQRLTTALDKQGEALHTELDTIIQGMKSEIDDMDAQHRAAIGEQEYAINKRRTDIKKVIQDLKRSLDTSDVFLVSEYTSKTEEFRSFLDQFQVTLPTFSAQEIHREQINQQISSLSELAITYPVGTLLDEPRILTDIHTEYVYCSVSCLSDSELWACGINDNILRLYNLQGELLRSVQTKSGDWLSGIAVTRSGVWCTLITYL</sequence>
<protein>
    <submittedName>
        <fullName evidence="2">Uncharacterized protein LOC111109041</fullName>
    </submittedName>
</protein>
<organism evidence="1 2">
    <name type="scientific">Crassostrea virginica</name>
    <name type="common">Eastern oyster</name>
    <dbReference type="NCBI Taxonomy" id="6565"/>
    <lineage>
        <taxon>Eukaryota</taxon>
        <taxon>Metazoa</taxon>
        <taxon>Spiralia</taxon>
        <taxon>Lophotrochozoa</taxon>
        <taxon>Mollusca</taxon>
        <taxon>Bivalvia</taxon>
        <taxon>Autobranchia</taxon>
        <taxon>Pteriomorphia</taxon>
        <taxon>Ostreida</taxon>
        <taxon>Ostreoidea</taxon>
        <taxon>Ostreidae</taxon>
        <taxon>Crassostrea</taxon>
    </lineage>
</organism>
<proteinExistence type="predicted"/>
<evidence type="ECO:0000313" key="2">
    <source>
        <dbReference type="RefSeq" id="XP_022300838.1"/>
    </source>
</evidence>
<keyword evidence="1" id="KW-1185">Reference proteome</keyword>
<dbReference type="Proteomes" id="UP000694844">
    <property type="component" value="Chromosome 8"/>
</dbReference>
<evidence type="ECO:0000313" key="1">
    <source>
        <dbReference type="Proteomes" id="UP000694844"/>
    </source>
</evidence>
<gene>
    <name evidence="2" type="primary">LOC111109041</name>
</gene>
<dbReference type="GeneID" id="111109041"/>
<dbReference type="KEGG" id="cvn:111109041"/>